<evidence type="ECO:0000313" key="5">
    <source>
        <dbReference type="EMBL" id="NKE72134.1"/>
    </source>
</evidence>
<dbReference type="PROSITE" id="PS50109">
    <property type="entry name" value="HIS_KIN"/>
    <property type="match status" value="1"/>
</dbReference>
<dbReference type="RefSeq" id="WP_168061526.1">
    <property type="nucleotide sequence ID" value="NZ_VTOW01000003.1"/>
</dbReference>
<gene>
    <name evidence="5" type="primary">prsK</name>
    <name evidence="5" type="ORF">MNODULE_15400</name>
</gene>
<feature type="transmembrane region" description="Helical" evidence="3">
    <location>
        <begin position="6"/>
        <end position="24"/>
    </location>
</feature>
<dbReference type="InterPro" id="IPR003018">
    <property type="entry name" value="GAF"/>
</dbReference>
<evidence type="ECO:0000259" key="4">
    <source>
        <dbReference type="PROSITE" id="PS50109"/>
    </source>
</evidence>
<dbReference type="GO" id="GO:0004673">
    <property type="term" value="F:protein histidine kinase activity"/>
    <property type="evidence" value="ECO:0007669"/>
    <property type="project" value="UniProtKB-EC"/>
</dbReference>
<proteinExistence type="predicted"/>
<dbReference type="Pfam" id="PF16927">
    <property type="entry name" value="HisKA_7TM"/>
    <property type="match status" value="1"/>
</dbReference>
<evidence type="ECO:0000256" key="1">
    <source>
        <dbReference type="ARBA" id="ARBA00000085"/>
    </source>
</evidence>
<dbReference type="InterPro" id="IPR014265">
    <property type="entry name" value="XrtA/PrsK"/>
</dbReference>
<sequence>MTFPSFIPFLNALLCAGLALFIFLEDKRSFVHRVFSFGMIALALKELFVGMAMGTPLPSERVDWGAWGLTAASMLPGSWFLFSLSFGRSNYKELVAKWKWFILLSLTLPFSMTLFFRESLLVSAFPEEGGSPVLRLGWSGYTFYLFYLLASVVILMNLEGTLRASTGNKRWQVKFMLLGIGGLFAVQIYTASHTLLFSLINSGMESINSFAILVANILIVLSLLRNRFLNVDIYFSRTLLYNSITIVVVGAYLLTVGILAKAIAYFGGNQAIPLGTFFVFVSLLGLTAILLSDQLRQELKRFISRNFYQPRYDYRKEWTAFTQQTTSLMNVNDLCSAVSKMVSETFGAPSVTIWLVDESPNAIYFGGSTVFSDIQILDVKNKSKIWDELLSFMNRHPAPLDVDSPKNEKIREMKEAHADYFEKTRISFCVPLISSRSLLGVMTLSRRLTKEPFSLEDADLLKTIADQAAGSLLNVKLTERLLKAKEMEAFQSLSAFFIHDLKNLASMLSLTMRNLPAHFDNPEFRSDALRVISQSVSKMNDMCSRLSLLTKKMELQCVEVDLNELVASTLGGMNGSVKSTVEKNLQTLPKCMIDPDQVQKVIVNLILNANEAVDQRGVIRIETDRTEECVVFSVSDNGCGISKQFIERSLFQPFQTTKSQGLGIGLFHTKKIVEAHHGKIEVESEEGVGTTFRVILPIHSVNGTEHKV</sequence>
<dbReference type="EMBL" id="VTOW01000003">
    <property type="protein sequence ID" value="NKE72134.1"/>
    <property type="molecule type" value="Genomic_DNA"/>
</dbReference>
<organism evidence="5 6">
    <name type="scientific">Candidatus Manganitrophus noduliformans</name>
    <dbReference type="NCBI Taxonomy" id="2606439"/>
    <lineage>
        <taxon>Bacteria</taxon>
        <taxon>Pseudomonadati</taxon>
        <taxon>Nitrospirota</taxon>
        <taxon>Nitrospiria</taxon>
        <taxon>Candidatus Troglogloeales</taxon>
        <taxon>Candidatus Manganitrophaceae</taxon>
        <taxon>Candidatus Manganitrophus</taxon>
    </lineage>
</organism>
<evidence type="ECO:0000313" key="6">
    <source>
        <dbReference type="Proteomes" id="UP000534783"/>
    </source>
</evidence>
<dbReference type="Gene3D" id="3.30.450.40">
    <property type="match status" value="1"/>
</dbReference>
<dbReference type="InterPro" id="IPR031621">
    <property type="entry name" value="HisKA_7TM"/>
</dbReference>
<accession>A0A7X6DRQ8</accession>
<keyword evidence="5" id="KW-0418">Kinase</keyword>
<dbReference type="EC" id="2.7.13.3" evidence="2"/>
<dbReference type="AlphaFoldDB" id="A0A7X6DRQ8"/>
<dbReference type="InterPro" id="IPR005467">
    <property type="entry name" value="His_kinase_dom"/>
</dbReference>
<feature type="transmembrane region" description="Helical" evidence="3">
    <location>
        <begin position="98"/>
        <end position="116"/>
    </location>
</feature>
<reference evidence="5 6" key="1">
    <citation type="journal article" date="2020" name="Nature">
        <title>Bacterial chemolithoautotrophy via manganese oxidation.</title>
        <authorList>
            <person name="Yu H."/>
            <person name="Leadbetter J.R."/>
        </authorList>
    </citation>
    <scope>NUCLEOTIDE SEQUENCE [LARGE SCALE GENOMIC DNA]</scope>
    <source>
        <strain evidence="5 6">Mn-1</strain>
    </source>
</reference>
<feature type="transmembrane region" description="Helical" evidence="3">
    <location>
        <begin position="206"/>
        <end position="224"/>
    </location>
</feature>
<dbReference type="PANTHER" id="PTHR43065:SF51">
    <property type="entry name" value="HISTIDINE KINASE"/>
    <property type="match status" value="1"/>
</dbReference>
<feature type="transmembrane region" description="Helical" evidence="3">
    <location>
        <begin position="272"/>
        <end position="291"/>
    </location>
</feature>
<keyword evidence="6" id="KW-1185">Reference proteome</keyword>
<dbReference type="Gene3D" id="3.30.565.10">
    <property type="entry name" value="Histidine kinase-like ATPase, C-terminal domain"/>
    <property type="match status" value="1"/>
</dbReference>
<name>A0A7X6DRQ8_9BACT</name>
<dbReference type="Proteomes" id="UP000534783">
    <property type="component" value="Unassembled WGS sequence"/>
</dbReference>
<dbReference type="NCBIfam" id="TIGR02916">
    <property type="entry name" value="PEP_his_kin"/>
    <property type="match status" value="1"/>
</dbReference>
<comment type="caution">
    <text evidence="5">The sequence shown here is derived from an EMBL/GenBank/DDBJ whole genome shotgun (WGS) entry which is preliminary data.</text>
</comment>
<keyword evidence="5" id="KW-0808">Transferase</keyword>
<dbReference type="SMART" id="SM00387">
    <property type="entry name" value="HATPase_c"/>
    <property type="match status" value="1"/>
</dbReference>
<dbReference type="SMART" id="SM00065">
    <property type="entry name" value="GAF"/>
    <property type="match status" value="1"/>
</dbReference>
<dbReference type="InterPro" id="IPR036890">
    <property type="entry name" value="HATPase_C_sf"/>
</dbReference>
<dbReference type="PANTHER" id="PTHR43065">
    <property type="entry name" value="SENSOR HISTIDINE KINASE"/>
    <property type="match status" value="1"/>
</dbReference>
<feature type="transmembrane region" description="Helical" evidence="3">
    <location>
        <begin position="244"/>
        <end position="266"/>
    </location>
</feature>
<dbReference type="SUPFAM" id="SSF55781">
    <property type="entry name" value="GAF domain-like"/>
    <property type="match status" value="1"/>
</dbReference>
<feature type="transmembrane region" description="Helical" evidence="3">
    <location>
        <begin position="31"/>
        <end position="52"/>
    </location>
</feature>
<dbReference type="PRINTS" id="PR00344">
    <property type="entry name" value="BCTRLSENSOR"/>
</dbReference>
<comment type="catalytic activity">
    <reaction evidence="1">
        <text>ATP + protein L-histidine = ADP + protein N-phospho-L-histidine.</text>
        <dbReference type="EC" id="2.7.13.3"/>
    </reaction>
</comment>
<feature type="domain" description="Histidine kinase" evidence="4">
    <location>
        <begin position="496"/>
        <end position="700"/>
    </location>
</feature>
<feature type="transmembrane region" description="Helical" evidence="3">
    <location>
        <begin position="64"/>
        <end position="86"/>
    </location>
</feature>
<dbReference type="InterPro" id="IPR003594">
    <property type="entry name" value="HATPase_dom"/>
</dbReference>
<dbReference type="Pfam" id="PF02518">
    <property type="entry name" value="HATPase_c"/>
    <property type="match status" value="1"/>
</dbReference>
<feature type="transmembrane region" description="Helical" evidence="3">
    <location>
        <begin position="175"/>
        <end position="200"/>
    </location>
</feature>
<keyword evidence="3" id="KW-0472">Membrane</keyword>
<protein>
    <recommendedName>
        <fullName evidence="2">histidine kinase</fullName>
        <ecNumber evidence="2">2.7.13.3</ecNumber>
    </recommendedName>
</protein>
<dbReference type="Pfam" id="PF01590">
    <property type="entry name" value="GAF"/>
    <property type="match status" value="1"/>
</dbReference>
<dbReference type="SUPFAM" id="SSF55874">
    <property type="entry name" value="ATPase domain of HSP90 chaperone/DNA topoisomerase II/histidine kinase"/>
    <property type="match status" value="1"/>
</dbReference>
<keyword evidence="3" id="KW-1133">Transmembrane helix</keyword>
<feature type="transmembrane region" description="Helical" evidence="3">
    <location>
        <begin position="136"/>
        <end position="155"/>
    </location>
</feature>
<keyword evidence="3" id="KW-0812">Transmembrane</keyword>
<evidence type="ECO:0000256" key="3">
    <source>
        <dbReference type="SAM" id="Phobius"/>
    </source>
</evidence>
<evidence type="ECO:0000256" key="2">
    <source>
        <dbReference type="ARBA" id="ARBA00012438"/>
    </source>
</evidence>
<dbReference type="InterPro" id="IPR004358">
    <property type="entry name" value="Sig_transdc_His_kin-like_C"/>
</dbReference>
<dbReference type="InterPro" id="IPR029016">
    <property type="entry name" value="GAF-like_dom_sf"/>
</dbReference>